<accession>A0A0F9BVP9</accession>
<organism evidence="1">
    <name type="scientific">marine sediment metagenome</name>
    <dbReference type="NCBI Taxonomy" id="412755"/>
    <lineage>
        <taxon>unclassified sequences</taxon>
        <taxon>metagenomes</taxon>
        <taxon>ecological metagenomes</taxon>
    </lineage>
</organism>
<dbReference type="AlphaFoldDB" id="A0A0F9BVP9"/>
<sequence>MCKFDESTVKFDTVKFDAEEFDDAAEFSAETFTTPETGRYPLIAWVRILHD</sequence>
<proteinExistence type="predicted"/>
<evidence type="ECO:0000313" key="1">
    <source>
        <dbReference type="EMBL" id="KKL25959.1"/>
    </source>
</evidence>
<name>A0A0F9BVP9_9ZZZZ</name>
<reference evidence="1" key="1">
    <citation type="journal article" date="2015" name="Nature">
        <title>Complex archaea that bridge the gap between prokaryotes and eukaryotes.</title>
        <authorList>
            <person name="Spang A."/>
            <person name="Saw J.H."/>
            <person name="Jorgensen S.L."/>
            <person name="Zaremba-Niedzwiedzka K."/>
            <person name="Martijn J."/>
            <person name="Lind A.E."/>
            <person name="van Eijk R."/>
            <person name="Schleper C."/>
            <person name="Guy L."/>
            <person name="Ettema T.J."/>
        </authorList>
    </citation>
    <scope>NUCLEOTIDE SEQUENCE</scope>
</reference>
<comment type="caution">
    <text evidence="1">The sequence shown here is derived from an EMBL/GenBank/DDBJ whole genome shotgun (WGS) entry which is preliminary data.</text>
</comment>
<dbReference type="EMBL" id="LAZR01036018">
    <property type="protein sequence ID" value="KKL25959.1"/>
    <property type="molecule type" value="Genomic_DNA"/>
</dbReference>
<protein>
    <submittedName>
        <fullName evidence="1">Uncharacterized protein</fullName>
    </submittedName>
</protein>
<gene>
    <name evidence="1" type="ORF">LCGC14_2400090</name>
</gene>